<protein>
    <submittedName>
        <fullName evidence="1">Uncharacterized protein</fullName>
    </submittedName>
</protein>
<keyword evidence="2" id="KW-1185">Reference proteome</keyword>
<dbReference type="Proteomes" id="UP000828941">
    <property type="component" value="Chromosome 7"/>
</dbReference>
<gene>
    <name evidence="1" type="ORF">L6164_016752</name>
</gene>
<organism evidence="1 2">
    <name type="scientific">Bauhinia variegata</name>
    <name type="common">Purple orchid tree</name>
    <name type="synonym">Phanera variegata</name>
    <dbReference type="NCBI Taxonomy" id="167791"/>
    <lineage>
        <taxon>Eukaryota</taxon>
        <taxon>Viridiplantae</taxon>
        <taxon>Streptophyta</taxon>
        <taxon>Embryophyta</taxon>
        <taxon>Tracheophyta</taxon>
        <taxon>Spermatophyta</taxon>
        <taxon>Magnoliopsida</taxon>
        <taxon>eudicotyledons</taxon>
        <taxon>Gunneridae</taxon>
        <taxon>Pentapetalae</taxon>
        <taxon>rosids</taxon>
        <taxon>fabids</taxon>
        <taxon>Fabales</taxon>
        <taxon>Fabaceae</taxon>
        <taxon>Cercidoideae</taxon>
        <taxon>Cercideae</taxon>
        <taxon>Bauhiniinae</taxon>
        <taxon>Bauhinia</taxon>
    </lineage>
</organism>
<reference evidence="1 2" key="1">
    <citation type="journal article" date="2022" name="DNA Res.">
        <title>Chromosomal-level genome assembly of the orchid tree Bauhinia variegata (Leguminosae; Cercidoideae) supports the allotetraploid origin hypothesis of Bauhinia.</title>
        <authorList>
            <person name="Zhong Y."/>
            <person name="Chen Y."/>
            <person name="Zheng D."/>
            <person name="Pang J."/>
            <person name="Liu Y."/>
            <person name="Luo S."/>
            <person name="Meng S."/>
            <person name="Qian L."/>
            <person name="Wei D."/>
            <person name="Dai S."/>
            <person name="Zhou R."/>
        </authorList>
    </citation>
    <scope>NUCLEOTIDE SEQUENCE [LARGE SCALE GENOMIC DNA]</scope>
    <source>
        <strain evidence="1">BV-YZ2020</strain>
    </source>
</reference>
<comment type="caution">
    <text evidence="1">The sequence shown here is derived from an EMBL/GenBank/DDBJ whole genome shotgun (WGS) entry which is preliminary data.</text>
</comment>
<proteinExistence type="predicted"/>
<evidence type="ECO:0000313" key="2">
    <source>
        <dbReference type="Proteomes" id="UP000828941"/>
    </source>
</evidence>
<accession>A0ACB9N5E2</accession>
<sequence length="100" mass="11265">MEKGIEWSYSLHPGIHYPTLRNLLIIWIILRPTKPRFVLQDVAVYAFNVSSTGTVPSPTSPIIMQPTNLAGVCDAAQYQGHNDFTVWSPFLFGYESRAKP</sequence>
<name>A0ACB9N5E2_BAUVA</name>
<evidence type="ECO:0000313" key="1">
    <source>
        <dbReference type="EMBL" id="KAI4331797.1"/>
    </source>
</evidence>
<dbReference type="EMBL" id="CM039432">
    <property type="protein sequence ID" value="KAI4331797.1"/>
    <property type="molecule type" value="Genomic_DNA"/>
</dbReference>